<accession>A0A9N7U1W4</accession>
<evidence type="ECO:0000313" key="3">
    <source>
        <dbReference type="EMBL" id="CAB1422249.1"/>
    </source>
</evidence>
<feature type="domain" description="Calponin-homology (CH)" evidence="2">
    <location>
        <begin position="389"/>
        <end position="509"/>
    </location>
</feature>
<protein>
    <recommendedName>
        <fullName evidence="2">Calponin-homology (CH) domain-containing protein</fullName>
    </recommendedName>
</protein>
<organism evidence="3 4">
    <name type="scientific">Pleuronectes platessa</name>
    <name type="common">European plaice</name>
    <dbReference type="NCBI Taxonomy" id="8262"/>
    <lineage>
        <taxon>Eukaryota</taxon>
        <taxon>Metazoa</taxon>
        <taxon>Chordata</taxon>
        <taxon>Craniata</taxon>
        <taxon>Vertebrata</taxon>
        <taxon>Euteleostomi</taxon>
        <taxon>Actinopterygii</taxon>
        <taxon>Neopterygii</taxon>
        <taxon>Teleostei</taxon>
        <taxon>Neoteleostei</taxon>
        <taxon>Acanthomorphata</taxon>
        <taxon>Carangaria</taxon>
        <taxon>Pleuronectiformes</taxon>
        <taxon>Pleuronectoidei</taxon>
        <taxon>Pleuronectidae</taxon>
        <taxon>Pleuronectes</taxon>
    </lineage>
</organism>
<dbReference type="PROSITE" id="PS50021">
    <property type="entry name" value="CH"/>
    <property type="match status" value="1"/>
</dbReference>
<proteinExistence type="predicted"/>
<dbReference type="EMBL" id="CADEAL010000570">
    <property type="protein sequence ID" value="CAB1422249.1"/>
    <property type="molecule type" value="Genomic_DNA"/>
</dbReference>
<feature type="compositionally biased region" description="Low complexity" evidence="1">
    <location>
        <begin position="122"/>
        <end position="141"/>
    </location>
</feature>
<feature type="compositionally biased region" description="Basic and acidic residues" evidence="1">
    <location>
        <begin position="159"/>
        <end position="171"/>
    </location>
</feature>
<sequence>MELENGTKMQHVNVMFPEGNCLLVPKQDQSHPIGVGSQEANVTCLTCTVSCSSAVPLSLGTNITFTEQHFNNRFKVKLSAIADNCVLTVWPYMALHRSEQQIVVKTGAKAEEAILQRYQTPSPASGLVSSSSTFDHNSSTNKSSGLDSFPGSDSVSGRSSRDEEVAPKRQTLDNPGVPQFPNANSDEGLYHQNVLVAVERWFSLFGWPDGTHPVSVPHSLRRVVSKTQTNSSSGRTYRVSQNKDCRSVMDMFHHLNGKKIPGILHSETFSTDKDQRTNQLLKHLEALLSFLMMQGASLWHIRPEYLLDMEDFKHWCSQQSNEEEGGLDYRSVDYESLSKRSWMDVLLQIYKVLVLCRMAESGLNTILNQEDVDGIQTGNSQPVSSNVYSACELQLLSWLNKHFQNMRKTVWGTGGVPSARWIVNFDLDLTDGLVLAALLAAYCPYLIYSHFQRMYTTPSSLEQILHNNIILVQSLTVLSLNIDLQPTDLSDPNPVQMLMLCVHLYERLPQYLPLNTITLSGSLHSTFSKQVRLKSPSSKPVRYQALILGEDAHLFTLPDGSTVSILPKTSADLTVQYRCSFLQPYGGRPAAHLHLHFWSECHHSRLQIKNPCPSHHTHKNGQVCVTML</sequence>
<dbReference type="AlphaFoldDB" id="A0A9N7U1W4"/>
<dbReference type="GO" id="GO:0007288">
    <property type="term" value="P:sperm axoneme assembly"/>
    <property type="evidence" value="ECO:0007669"/>
    <property type="project" value="TreeGrafter"/>
</dbReference>
<dbReference type="PANTHER" id="PTHR45912">
    <property type="entry name" value="CILIA- AND FLAGELLA-ASSOCIATED PROTEIN 47"/>
    <property type="match status" value="1"/>
</dbReference>
<dbReference type="InterPro" id="IPR056343">
    <property type="entry name" value="CFAP47_dom"/>
</dbReference>
<evidence type="ECO:0000256" key="1">
    <source>
        <dbReference type="SAM" id="MobiDB-lite"/>
    </source>
</evidence>
<dbReference type="Pfam" id="PF00307">
    <property type="entry name" value="CH"/>
    <property type="match status" value="1"/>
</dbReference>
<dbReference type="Pfam" id="PF24529">
    <property type="entry name" value="CFAP47"/>
    <property type="match status" value="1"/>
</dbReference>
<dbReference type="PANTHER" id="PTHR45912:SF3">
    <property type="entry name" value="CILIA- AND FLAGELLA-ASSOCIATED PROTEIN 47"/>
    <property type="match status" value="1"/>
</dbReference>
<dbReference type="SUPFAM" id="SSF47576">
    <property type="entry name" value="Calponin-homology domain, CH-domain"/>
    <property type="match status" value="1"/>
</dbReference>
<feature type="region of interest" description="Disordered" evidence="1">
    <location>
        <begin position="122"/>
        <end position="185"/>
    </location>
</feature>
<gene>
    <name evidence="3" type="ORF">PLEPLA_LOCUS10138</name>
</gene>
<reference evidence="3" key="1">
    <citation type="submission" date="2020-03" db="EMBL/GenBank/DDBJ databases">
        <authorList>
            <person name="Weist P."/>
        </authorList>
    </citation>
    <scope>NUCLEOTIDE SEQUENCE</scope>
</reference>
<keyword evidence="4" id="KW-1185">Reference proteome</keyword>
<dbReference type="Gene3D" id="1.10.418.10">
    <property type="entry name" value="Calponin-like domain"/>
    <property type="match status" value="1"/>
</dbReference>
<evidence type="ECO:0000313" key="4">
    <source>
        <dbReference type="Proteomes" id="UP001153269"/>
    </source>
</evidence>
<dbReference type="InterPro" id="IPR001715">
    <property type="entry name" value="CH_dom"/>
</dbReference>
<name>A0A9N7U1W4_PLEPL</name>
<evidence type="ECO:0000259" key="2">
    <source>
        <dbReference type="PROSITE" id="PS50021"/>
    </source>
</evidence>
<dbReference type="InterPro" id="IPR036872">
    <property type="entry name" value="CH_dom_sf"/>
</dbReference>
<dbReference type="GO" id="GO:0005929">
    <property type="term" value="C:cilium"/>
    <property type="evidence" value="ECO:0007669"/>
    <property type="project" value="TreeGrafter"/>
</dbReference>
<dbReference type="Proteomes" id="UP001153269">
    <property type="component" value="Unassembled WGS sequence"/>
</dbReference>
<comment type="caution">
    <text evidence="3">The sequence shown here is derived from an EMBL/GenBank/DDBJ whole genome shotgun (WGS) entry which is preliminary data.</text>
</comment>